<dbReference type="Proteomes" id="UP000242942">
    <property type="component" value="Unassembled WGS sequence"/>
</dbReference>
<accession>A0A1D3JGH2</accession>
<keyword evidence="3" id="KW-1185">Reference proteome</keyword>
<keyword evidence="1" id="KW-0812">Transmembrane</keyword>
<dbReference type="VEuPathDB" id="PlasmoDB:PocGH01_00018000"/>
<dbReference type="AlphaFoldDB" id="A0A1D3JGH2"/>
<name>A0A1D3JGH2_PLAOA</name>
<reference evidence="2 3" key="1">
    <citation type="submission" date="2016-06" db="EMBL/GenBank/DDBJ databases">
        <authorList>
            <consortium name="Pathogen Informatics"/>
        </authorList>
    </citation>
    <scope>NUCLEOTIDE SEQUENCE [LARGE SCALE GENOMIC DNA]</scope>
    <source>
        <strain evidence="2">PocGH01</strain>
    </source>
</reference>
<feature type="transmembrane region" description="Helical" evidence="1">
    <location>
        <begin position="76"/>
        <end position="93"/>
    </location>
</feature>
<evidence type="ECO:0000313" key="2">
    <source>
        <dbReference type="EMBL" id="SBT85119.1"/>
    </source>
</evidence>
<protein>
    <submittedName>
        <fullName evidence="2">Uncharacterized protein</fullName>
    </submittedName>
</protein>
<gene>
    <name evidence="2" type="primary">PocGH01_00018000</name>
    <name evidence="2" type="ORF">POCGH01_00018000</name>
</gene>
<keyword evidence="1" id="KW-0472">Membrane</keyword>
<dbReference type="EMBL" id="FLRI01000627">
    <property type="protein sequence ID" value="SBT85119.1"/>
    <property type="molecule type" value="Genomic_DNA"/>
</dbReference>
<evidence type="ECO:0000256" key="1">
    <source>
        <dbReference type="SAM" id="Phobius"/>
    </source>
</evidence>
<evidence type="ECO:0000313" key="3">
    <source>
        <dbReference type="Proteomes" id="UP000242942"/>
    </source>
</evidence>
<proteinExistence type="predicted"/>
<keyword evidence="1" id="KW-1133">Transmembrane helix</keyword>
<organism evidence="2 3">
    <name type="scientific">Plasmodium ovale</name>
    <name type="common">malaria parasite P. ovale</name>
    <dbReference type="NCBI Taxonomy" id="36330"/>
    <lineage>
        <taxon>Eukaryota</taxon>
        <taxon>Sar</taxon>
        <taxon>Alveolata</taxon>
        <taxon>Apicomplexa</taxon>
        <taxon>Aconoidasida</taxon>
        <taxon>Haemosporida</taxon>
        <taxon>Plasmodiidae</taxon>
        <taxon>Plasmodium</taxon>
        <taxon>Plasmodium (Plasmodium)</taxon>
    </lineage>
</organism>
<sequence>MQILNTTNMYKINNIFCTMKTNSRDNFVNLVYRTFSMNYDLIPFQNITIIDEQQIILDNIFTFILIKNVMDGHFKIVNSLLLYMSITTINFIYSNESKFFYEN</sequence>